<feature type="non-terminal residue" evidence="1">
    <location>
        <position position="1"/>
    </location>
</feature>
<name>A0A0F9W9W9_9MICR</name>
<keyword evidence="2" id="KW-1185">Reference proteome</keyword>
<accession>A0A0F9W9W9</accession>
<gene>
    <name evidence="1" type="ORF">AAJ76_2440002984</name>
</gene>
<evidence type="ECO:0000313" key="1">
    <source>
        <dbReference type="EMBL" id="KKO73765.1"/>
    </source>
</evidence>
<dbReference type="GeneID" id="36319705"/>
<reference evidence="1 2" key="1">
    <citation type="journal article" date="2015" name="Environ. Microbiol.">
        <title>Genome analyses suggest the presence of polyploidy and recent human-driven expansions in eight global populations of the honeybee pathogen Nosema ceranae.</title>
        <authorList>
            <person name="Pelin A."/>
            <person name="Selman M."/>
            <person name="Aris-Brosou S."/>
            <person name="Farinelli L."/>
            <person name="Corradi N."/>
        </authorList>
    </citation>
    <scope>NUCLEOTIDE SEQUENCE [LARGE SCALE GENOMIC DNA]</scope>
    <source>
        <strain evidence="1 2">PA08 1199</strain>
    </source>
</reference>
<protein>
    <submittedName>
        <fullName evidence="1">Uncharacterized protein</fullName>
    </submittedName>
</protein>
<dbReference type="RefSeq" id="XP_024329507.1">
    <property type="nucleotide sequence ID" value="XM_024474777.1"/>
</dbReference>
<organism evidence="1 2">
    <name type="scientific">Vairimorpha ceranae</name>
    <dbReference type="NCBI Taxonomy" id="40302"/>
    <lineage>
        <taxon>Eukaryota</taxon>
        <taxon>Fungi</taxon>
        <taxon>Fungi incertae sedis</taxon>
        <taxon>Microsporidia</taxon>
        <taxon>Nosematidae</taxon>
        <taxon>Vairimorpha</taxon>
    </lineage>
</organism>
<dbReference type="EMBL" id="JPQZ01000244">
    <property type="protein sequence ID" value="KKO73765.1"/>
    <property type="molecule type" value="Genomic_DNA"/>
</dbReference>
<dbReference type="VEuPathDB" id="MicrosporidiaDB:AAJ76_2440002984"/>
<evidence type="ECO:0000313" key="2">
    <source>
        <dbReference type="Proteomes" id="UP000034350"/>
    </source>
</evidence>
<sequence length="51" mass="5894">RGLSNSVDYDYFTVCRKYNFVDPIAGVHVHSQHVESYNMSLSVNISKKWSN</sequence>
<dbReference type="OrthoDB" id="5945490at2759"/>
<dbReference type="AlphaFoldDB" id="A0A0F9W9W9"/>
<proteinExistence type="predicted"/>
<comment type="caution">
    <text evidence="1">The sequence shown here is derived from an EMBL/GenBank/DDBJ whole genome shotgun (WGS) entry which is preliminary data.</text>
</comment>
<dbReference type="Proteomes" id="UP000034350">
    <property type="component" value="Unassembled WGS sequence"/>
</dbReference>